<keyword evidence="3" id="KW-1185">Reference proteome</keyword>
<reference evidence="2 3" key="1">
    <citation type="submission" date="2018-04" db="EMBL/GenBank/DDBJ databases">
        <title>Novel Campyloabacter and Helicobacter Species and Strains.</title>
        <authorList>
            <person name="Mannion A.J."/>
            <person name="Shen Z."/>
            <person name="Fox J.G."/>
        </authorList>
    </citation>
    <scope>NUCLEOTIDE SEQUENCE [LARGE SCALE GENOMIC DNA]</scope>
    <source>
        <strain evidence="2 3">MIT 97-5075</strain>
    </source>
</reference>
<evidence type="ECO:0000256" key="1">
    <source>
        <dbReference type="SAM" id="MobiDB-lite"/>
    </source>
</evidence>
<name>A0A3D8J5S3_9HELI</name>
<dbReference type="AlphaFoldDB" id="A0A3D8J5S3"/>
<protein>
    <submittedName>
        <fullName evidence="2">Uncharacterized protein</fullName>
    </submittedName>
</protein>
<feature type="region of interest" description="Disordered" evidence="1">
    <location>
        <begin position="247"/>
        <end position="266"/>
    </location>
</feature>
<comment type="caution">
    <text evidence="2">The sequence shown here is derived from an EMBL/GenBank/DDBJ whole genome shotgun (WGS) entry which is preliminary data.</text>
</comment>
<dbReference type="EMBL" id="NXLW01000006">
    <property type="protein sequence ID" value="RDU72505.1"/>
    <property type="molecule type" value="Genomic_DNA"/>
</dbReference>
<evidence type="ECO:0000313" key="3">
    <source>
        <dbReference type="Proteomes" id="UP000256424"/>
    </source>
</evidence>
<dbReference type="OrthoDB" id="5361769at2"/>
<evidence type="ECO:0000313" key="2">
    <source>
        <dbReference type="EMBL" id="RDU72505.1"/>
    </source>
</evidence>
<accession>A0A3D8J5S3</accession>
<organism evidence="2 3">
    <name type="scientific">Helicobacter aurati</name>
    <dbReference type="NCBI Taxonomy" id="137778"/>
    <lineage>
        <taxon>Bacteria</taxon>
        <taxon>Pseudomonadati</taxon>
        <taxon>Campylobacterota</taxon>
        <taxon>Epsilonproteobacteria</taxon>
        <taxon>Campylobacterales</taxon>
        <taxon>Helicobacteraceae</taxon>
        <taxon>Helicobacter</taxon>
    </lineage>
</organism>
<proteinExistence type="predicted"/>
<dbReference type="Proteomes" id="UP000256424">
    <property type="component" value="Unassembled WGS sequence"/>
</dbReference>
<sequence length="345" mass="38928">MVSIIGTIFRPLFATVLISVSYDEDTCIVQVAKKRGGSIVEETKKEFKIVNGEPSAETIKYIYKLKSRYAYSYLAMLSKSTEQVLVPGTKKNIFANFGVNEKEYKSIKLPNAFIFIHKDSVTHYLNTFKKAKGLDFVFSPFVLLFLKSKTLVGDRPKMFVLQEKENLATLIATRKETLYGSFWLISSEQPITTIAASVSKPSEENKMSNGKGAEEQLDNLDTELGDLEQDLQDFDSFDFSELESQDIRASTDSDSDSESTSSSDNLQDLSRSTSIIQLIQSSLRDFYQNTLYESDFVEEIVIFDCYGISSQSIHNIRSNLMIELSLIPTDLPKEIINLSQIELNS</sequence>
<gene>
    <name evidence="2" type="ORF">CQA66_04105</name>
</gene>